<dbReference type="AlphaFoldDB" id="A0A1R2C1Y8"/>
<evidence type="ECO:0000256" key="1">
    <source>
        <dbReference type="SAM" id="Phobius"/>
    </source>
</evidence>
<sequence length="336" mass="38578">MFSLLRGTSKCHFFFLITIQTILSLSLIICLAYDNWFYQDWISKDFDYKFKGNLNHPKSDLTITCTYSSCIKTNKIYNETYIKTLNSEIFTIDCTKDDTFFDCKNKCSGDCDMLGIWGDSALIIISTYVPSLILGFINTAFLLVIYFIPPFISCFKCSMLMSIGMVIIETFLQIIGFIIWAAEIKLHFSDCSFNIPYSGSKNICGTTSAVLSVCFTIYFPLLTYGYWVIALKARRGYNRITPENIEKASRVSDINEIDSMKYFEQPMIVVNISEDSMRSSGISRFNMIARKSTEYYTPNETLEQTVHDRASCTWVDPKGQLSIKRTSINYEEDKIN</sequence>
<proteinExistence type="predicted"/>
<reference evidence="2 3" key="1">
    <citation type="submission" date="2016-11" db="EMBL/GenBank/DDBJ databases">
        <title>The macronuclear genome of Stentor coeruleus: a giant cell with tiny introns.</title>
        <authorList>
            <person name="Slabodnick M."/>
            <person name="Ruby J.G."/>
            <person name="Reiff S.B."/>
            <person name="Swart E.C."/>
            <person name="Gosai S."/>
            <person name="Prabakaran S."/>
            <person name="Witkowska E."/>
            <person name="Larue G.E."/>
            <person name="Fisher S."/>
            <person name="Freeman R.M."/>
            <person name="Gunawardena J."/>
            <person name="Chu W."/>
            <person name="Stover N.A."/>
            <person name="Gregory B.D."/>
            <person name="Nowacki M."/>
            <person name="Derisi J."/>
            <person name="Roy S.W."/>
            <person name="Marshall W.F."/>
            <person name="Sood P."/>
        </authorList>
    </citation>
    <scope>NUCLEOTIDE SEQUENCE [LARGE SCALE GENOMIC DNA]</scope>
    <source>
        <strain evidence="2">WM001</strain>
    </source>
</reference>
<dbReference type="EMBL" id="MPUH01000318">
    <property type="protein sequence ID" value="OMJ83038.1"/>
    <property type="molecule type" value="Genomic_DNA"/>
</dbReference>
<accession>A0A1R2C1Y8</accession>
<feature type="transmembrane region" description="Helical" evidence="1">
    <location>
        <begin position="160"/>
        <end position="182"/>
    </location>
</feature>
<feature type="transmembrane region" description="Helical" evidence="1">
    <location>
        <begin position="12"/>
        <end position="34"/>
    </location>
</feature>
<organism evidence="2 3">
    <name type="scientific">Stentor coeruleus</name>
    <dbReference type="NCBI Taxonomy" id="5963"/>
    <lineage>
        <taxon>Eukaryota</taxon>
        <taxon>Sar</taxon>
        <taxon>Alveolata</taxon>
        <taxon>Ciliophora</taxon>
        <taxon>Postciliodesmatophora</taxon>
        <taxon>Heterotrichea</taxon>
        <taxon>Heterotrichida</taxon>
        <taxon>Stentoridae</taxon>
        <taxon>Stentor</taxon>
    </lineage>
</organism>
<feature type="transmembrane region" description="Helical" evidence="1">
    <location>
        <begin position="209"/>
        <end position="229"/>
    </location>
</feature>
<keyword evidence="1" id="KW-0472">Membrane</keyword>
<dbReference type="Proteomes" id="UP000187209">
    <property type="component" value="Unassembled WGS sequence"/>
</dbReference>
<evidence type="ECO:0000313" key="3">
    <source>
        <dbReference type="Proteomes" id="UP000187209"/>
    </source>
</evidence>
<name>A0A1R2C1Y8_9CILI</name>
<keyword evidence="3" id="KW-1185">Reference proteome</keyword>
<protein>
    <submittedName>
        <fullName evidence="2">Uncharacterized protein</fullName>
    </submittedName>
</protein>
<evidence type="ECO:0000313" key="2">
    <source>
        <dbReference type="EMBL" id="OMJ83038.1"/>
    </source>
</evidence>
<keyword evidence="1" id="KW-1133">Transmembrane helix</keyword>
<keyword evidence="1" id="KW-0812">Transmembrane</keyword>
<gene>
    <name evidence="2" type="ORF">SteCoe_16131</name>
</gene>
<feature type="transmembrane region" description="Helical" evidence="1">
    <location>
        <begin position="122"/>
        <end position="148"/>
    </location>
</feature>
<comment type="caution">
    <text evidence="2">The sequence shown here is derived from an EMBL/GenBank/DDBJ whole genome shotgun (WGS) entry which is preliminary data.</text>
</comment>